<evidence type="ECO:0000313" key="6">
    <source>
        <dbReference type="EMBL" id="SCB31350.1"/>
    </source>
</evidence>
<evidence type="ECO:0000313" key="7">
    <source>
        <dbReference type="Proteomes" id="UP000186228"/>
    </source>
</evidence>
<dbReference type="FunFam" id="3.40.640.10:FF:000046">
    <property type="entry name" value="Cystathionine gamma-lyase"/>
    <property type="match status" value="1"/>
</dbReference>
<evidence type="ECO:0000256" key="3">
    <source>
        <dbReference type="HAMAP-Rule" id="MF_02056"/>
    </source>
</evidence>
<dbReference type="EC" id="2.5.1.-" evidence="3"/>
<comment type="cofactor">
    <cofactor evidence="1 3 5">
        <name>pyridoxal 5'-phosphate</name>
        <dbReference type="ChEBI" id="CHEBI:597326"/>
    </cofactor>
</comment>
<dbReference type="HAMAP" id="MF_02056">
    <property type="entry name" value="MetZ"/>
    <property type="match status" value="1"/>
</dbReference>
<dbReference type="GO" id="GO:0071268">
    <property type="term" value="P:homocysteine biosynthetic process"/>
    <property type="evidence" value="ECO:0007669"/>
    <property type="project" value="InterPro"/>
</dbReference>
<keyword evidence="3" id="KW-0486">Methionine biosynthesis</keyword>
<dbReference type="Pfam" id="PF01053">
    <property type="entry name" value="Cys_Met_Meta_PP"/>
    <property type="match status" value="1"/>
</dbReference>
<dbReference type="EMBL" id="FMAC01000008">
    <property type="protein sequence ID" value="SCB31350.1"/>
    <property type="molecule type" value="Genomic_DNA"/>
</dbReference>
<reference evidence="7" key="1">
    <citation type="submission" date="2016-08" db="EMBL/GenBank/DDBJ databases">
        <authorList>
            <person name="Varghese N."/>
            <person name="Submissions Spin"/>
        </authorList>
    </citation>
    <scope>NUCLEOTIDE SEQUENCE [LARGE SCALE GENOMIC DNA]</scope>
    <source>
        <strain evidence="7">CCBAU 57015</strain>
    </source>
</reference>
<dbReference type="UniPathway" id="UPA00051">
    <property type="reaction ID" value="UER00449"/>
</dbReference>
<dbReference type="NCBIfam" id="NF005696">
    <property type="entry name" value="PRK07504.1"/>
    <property type="match status" value="1"/>
</dbReference>
<evidence type="ECO:0000256" key="4">
    <source>
        <dbReference type="PIRSR" id="PIRSR001434-2"/>
    </source>
</evidence>
<dbReference type="STRING" id="52131.GA0061100_108114"/>
<dbReference type="GO" id="GO:0030170">
    <property type="term" value="F:pyridoxal phosphate binding"/>
    <property type="evidence" value="ECO:0007669"/>
    <property type="project" value="UniProtKB-UniRule"/>
</dbReference>
<accession>A0A1C3VU86</accession>
<keyword evidence="3" id="KW-0028">Amino-acid biosynthesis</keyword>
<dbReference type="PIRSF" id="PIRSF001434">
    <property type="entry name" value="CGS"/>
    <property type="match status" value="1"/>
</dbReference>
<sequence length="419" mass="45505">MAKKTGVEPVCFRDRFFCFESGDGMSKTWRPATQLVHNGTLRSQFGETSEAIYLTQGFVYDTSEAAEARFKGETDGFIYARYGSPTNDMFEKRMCALEGAEDARATASGMAAVSAAILCQLKAGDHIVAARALFGSCRWVVETLAPKYGIECTLVDGRFTENWEKAIRPNTKVFFLESPTNPTLEVVDIAAVAKLANQIGAKVVVDNVFATPLFQKPLELGAHIVVYSATKHIDGQGRSLGGVILSDKQWIDENLQDYFRHTGPAMSPFTAWTLLKGIETLPLRVAQQTANASKVADFLAEQTNKVARVIYPGRKDHPQADIIAKQMSGGSTLVAFELKGGKEAAFKLQNALEIVKISNNLGDSKSLITHPATTTHKNLTDEARAELGISPGTVRFSAGIEDGADLVEDFARALEQVSA</sequence>
<dbReference type="InterPro" id="IPR015422">
    <property type="entry name" value="PyrdxlP-dep_Trfase_small"/>
</dbReference>
<proteinExistence type="inferred from homology"/>
<comment type="catalytic activity">
    <reaction evidence="3">
        <text>O-succinyl-L-homoserine + hydrogen sulfide = L-homocysteine + succinate</text>
        <dbReference type="Rhea" id="RHEA:27826"/>
        <dbReference type="ChEBI" id="CHEBI:29919"/>
        <dbReference type="ChEBI" id="CHEBI:30031"/>
        <dbReference type="ChEBI" id="CHEBI:57661"/>
        <dbReference type="ChEBI" id="CHEBI:58199"/>
    </reaction>
</comment>
<comment type="similarity">
    <text evidence="3">Belongs to the trans-sulfuration enzymes family. MetZ subfamily.</text>
</comment>
<comment type="subunit">
    <text evidence="3">Homotetramer.</text>
</comment>
<protein>
    <recommendedName>
        <fullName evidence="3">O-succinylhomoserine sulfhydrylase</fullName>
        <shortName evidence="3">OSH sulfhydrylase</shortName>
        <shortName evidence="3">OSHS sulfhydrylase</shortName>
        <ecNumber evidence="3">2.5.1.-</ecNumber>
    </recommendedName>
</protein>
<dbReference type="GO" id="GO:0005737">
    <property type="term" value="C:cytoplasm"/>
    <property type="evidence" value="ECO:0007669"/>
    <property type="project" value="TreeGrafter"/>
</dbReference>
<dbReference type="PANTHER" id="PTHR11808">
    <property type="entry name" value="TRANS-SULFURATION ENZYME FAMILY MEMBER"/>
    <property type="match status" value="1"/>
</dbReference>
<dbReference type="GO" id="GO:0071266">
    <property type="term" value="P:'de novo' L-methionine biosynthetic process"/>
    <property type="evidence" value="ECO:0007669"/>
    <property type="project" value="UniProtKB-UniRule"/>
</dbReference>
<dbReference type="GO" id="GO:0016846">
    <property type="term" value="F:carbon-sulfur lyase activity"/>
    <property type="evidence" value="ECO:0007669"/>
    <property type="project" value="TreeGrafter"/>
</dbReference>
<name>A0A1C3VU86_9HYPH</name>
<dbReference type="GO" id="GO:0019346">
    <property type="term" value="P:transsulfuration"/>
    <property type="evidence" value="ECO:0007669"/>
    <property type="project" value="InterPro"/>
</dbReference>
<comment type="function">
    <text evidence="3">Catalyzes the formation of L-homocysteine from O-succinyl-L-homoserine (OSHS) and hydrogen sulfide.</text>
</comment>
<dbReference type="Gene3D" id="3.90.1150.10">
    <property type="entry name" value="Aspartate Aminotransferase, domain 1"/>
    <property type="match status" value="1"/>
</dbReference>
<dbReference type="Proteomes" id="UP000186228">
    <property type="component" value="Unassembled WGS sequence"/>
</dbReference>
<comment type="pathway">
    <text evidence="3">Amino-acid biosynthesis; L-methionine biosynthesis via de novo pathway; L-homocysteine from O-succinyl-L-homoserine: step 1/1.</text>
</comment>
<dbReference type="InterPro" id="IPR015421">
    <property type="entry name" value="PyrdxlP-dep_Trfase_major"/>
</dbReference>
<dbReference type="FunFam" id="3.90.1150.10:FF:000033">
    <property type="entry name" value="Cystathionine gamma-synthase"/>
    <property type="match status" value="1"/>
</dbReference>
<evidence type="ECO:0000256" key="1">
    <source>
        <dbReference type="ARBA" id="ARBA00001933"/>
    </source>
</evidence>
<dbReference type="GO" id="GO:0016765">
    <property type="term" value="F:transferase activity, transferring alkyl or aryl (other than methyl) groups"/>
    <property type="evidence" value="ECO:0007669"/>
    <property type="project" value="UniProtKB-UniRule"/>
</dbReference>
<dbReference type="PANTHER" id="PTHR11808:SF80">
    <property type="entry name" value="CYSTATHIONINE GAMMA-LYASE"/>
    <property type="match status" value="1"/>
</dbReference>
<evidence type="ECO:0000256" key="2">
    <source>
        <dbReference type="ARBA" id="ARBA00022898"/>
    </source>
</evidence>
<dbReference type="InterPro" id="IPR006234">
    <property type="entry name" value="O-succ-hSer_sulfhydrylase"/>
</dbReference>
<dbReference type="NCBIfam" id="TIGR01325">
    <property type="entry name" value="O_suc_HS_sulf"/>
    <property type="match status" value="1"/>
</dbReference>
<dbReference type="SUPFAM" id="SSF53383">
    <property type="entry name" value="PLP-dependent transferases"/>
    <property type="match status" value="1"/>
</dbReference>
<keyword evidence="7" id="KW-1185">Reference proteome</keyword>
<evidence type="ECO:0000256" key="5">
    <source>
        <dbReference type="RuleBase" id="RU362118"/>
    </source>
</evidence>
<keyword evidence="3" id="KW-0808">Transferase</keyword>
<dbReference type="AlphaFoldDB" id="A0A1C3VU86"/>
<gene>
    <name evidence="3" type="primary">metZ</name>
    <name evidence="6" type="ORF">GA0061100_108114</name>
</gene>
<dbReference type="CDD" id="cd00614">
    <property type="entry name" value="CGS_like"/>
    <property type="match status" value="1"/>
</dbReference>
<dbReference type="InterPro" id="IPR000277">
    <property type="entry name" value="Cys/Met-Metab_PyrdxlP-dep_enz"/>
</dbReference>
<feature type="modified residue" description="N6-(pyridoxal phosphate)lysine" evidence="3 4">
    <location>
        <position position="231"/>
    </location>
</feature>
<keyword evidence="2 3" id="KW-0663">Pyridoxal phosphate</keyword>
<organism evidence="6 7">
    <name type="scientific">Rhizobium hainanense</name>
    <dbReference type="NCBI Taxonomy" id="52131"/>
    <lineage>
        <taxon>Bacteria</taxon>
        <taxon>Pseudomonadati</taxon>
        <taxon>Pseudomonadota</taxon>
        <taxon>Alphaproteobacteria</taxon>
        <taxon>Hyphomicrobiales</taxon>
        <taxon>Rhizobiaceae</taxon>
        <taxon>Rhizobium/Agrobacterium group</taxon>
        <taxon>Rhizobium</taxon>
    </lineage>
</organism>
<dbReference type="InterPro" id="IPR015424">
    <property type="entry name" value="PyrdxlP-dep_Trfase"/>
</dbReference>
<dbReference type="Gene3D" id="3.40.640.10">
    <property type="entry name" value="Type I PLP-dependent aspartate aminotransferase-like (Major domain)"/>
    <property type="match status" value="1"/>
</dbReference>